<reference evidence="9 10" key="1">
    <citation type="journal article" date="2019" name="Int. J. Syst. Evol. Microbiol.">
        <title>The Global Catalogue of Microorganisms (GCM) 10K type strain sequencing project: providing services to taxonomists for standard genome sequencing and annotation.</title>
        <authorList>
            <consortium name="The Broad Institute Genomics Platform"/>
            <consortium name="The Broad Institute Genome Sequencing Center for Infectious Disease"/>
            <person name="Wu L."/>
            <person name="Ma J."/>
        </authorList>
    </citation>
    <scope>NUCLEOTIDE SEQUENCE [LARGE SCALE GENOMIC DNA]</scope>
    <source>
        <strain evidence="9 10">JCM 16240</strain>
    </source>
</reference>
<dbReference type="InterPro" id="IPR054542">
    <property type="entry name" value="Cys_met_metab_PP"/>
</dbReference>
<dbReference type="NCBIfam" id="TIGR01324">
    <property type="entry name" value="cysta_beta_ly_B"/>
    <property type="match status" value="1"/>
</dbReference>
<dbReference type="EMBL" id="BAAAFN010000015">
    <property type="protein sequence ID" value="GAA0230921.1"/>
    <property type="molecule type" value="Genomic_DNA"/>
</dbReference>
<comment type="cofactor">
    <cofactor evidence="1 8">
        <name>pyridoxal 5'-phosphate</name>
        <dbReference type="ChEBI" id="CHEBI:597326"/>
    </cofactor>
</comment>
<name>A0ABN0TV04_9BURK</name>
<evidence type="ECO:0000256" key="1">
    <source>
        <dbReference type="ARBA" id="ARBA00001933"/>
    </source>
</evidence>
<comment type="catalytic activity">
    <reaction evidence="6">
        <text>L,L-cystathionine + H2O = L-homocysteine + pyruvate + NH4(+)</text>
        <dbReference type="Rhea" id="RHEA:13965"/>
        <dbReference type="ChEBI" id="CHEBI:15361"/>
        <dbReference type="ChEBI" id="CHEBI:15377"/>
        <dbReference type="ChEBI" id="CHEBI:28938"/>
        <dbReference type="ChEBI" id="CHEBI:58161"/>
        <dbReference type="ChEBI" id="CHEBI:58199"/>
    </reaction>
</comment>
<keyword evidence="4" id="KW-0456">Lyase</keyword>
<proteinExistence type="inferred from homology"/>
<evidence type="ECO:0000313" key="9">
    <source>
        <dbReference type="EMBL" id="GAA0230921.1"/>
    </source>
</evidence>
<dbReference type="RefSeq" id="WP_325123797.1">
    <property type="nucleotide sequence ID" value="NZ_BAAAFN010000015.1"/>
</dbReference>
<keyword evidence="3 8" id="KW-0663">Pyridoxal phosphate</keyword>
<dbReference type="InterPro" id="IPR015421">
    <property type="entry name" value="PyrdxlP-dep_Trfase_major"/>
</dbReference>
<comment type="catalytic activity">
    <reaction evidence="7">
        <text>an S-substituted L-cysteine + H2O = a thiol + pyruvate + NH4(+)</text>
        <dbReference type="Rhea" id="RHEA:18121"/>
        <dbReference type="ChEBI" id="CHEBI:15361"/>
        <dbReference type="ChEBI" id="CHEBI:15377"/>
        <dbReference type="ChEBI" id="CHEBI:28938"/>
        <dbReference type="ChEBI" id="CHEBI:29256"/>
        <dbReference type="ChEBI" id="CHEBI:58717"/>
        <dbReference type="EC" id="4.4.1.13"/>
    </reaction>
</comment>
<dbReference type="InterPro" id="IPR015424">
    <property type="entry name" value="PyrdxlP-dep_Trfase"/>
</dbReference>
<dbReference type="PANTHER" id="PTHR43500">
    <property type="entry name" value="CYSTATHIONINE BETA-LYASE-RELATED"/>
    <property type="match status" value="1"/>
</dbReference>
<dbReference type="InterPro" id="IPR015422">
    <property type="entry name" value="PyrdxlP-dep_Trfase_small"/>
</dbReference>
<evidence type="ECO:0000256" key="4">
    <source>
        <dbReference type="ARBA" id="ARBA00023239"/>
    </source>
</evidence>
<dbReference type="Pfam" id="PF01053">
    <property type="entry name" value="Cys_Met_Meta_PP"/>
    <property type="match status" value="1"/>
</dbReference>
<comment type="pathway">
    <text evidence="5">Amino-acid biosynthesis; L-methionine biosynthesis via de novo pathway; L-homocysteine from L-cystathionine: step 1/1.</text>
</comment>
<accession>A0ABN0TV04</accession>
<dbReference type="SUPFAM" id="SSF53383">
    <property type="entry name" value="PLP-dependent transferases"/>
    <property type="match status" value="1"/>
</dbReference>
<comment type="caution">
    <text evidence="9">The sequence shown here is derived from an EMBL/GenBank/DDBJ whole genome shotgun (WGS) entry which is preliminary data.</text>
</comment>
<evidence type="ECO:0000256" key="5">
    <source>
        <dbReference type="ARBA" id="ARBA00046315"/>
    </source>
</evidence>
<evidence type="ECO:0000256" key="7">
    <source>
        <dbReference type="ARBA" id="ARBA00047625"/>
    </source>
</evidence>
<protein>
    <submittedName>
        <fullName evidence="9">Cystathionine beta-lyase</fullName>
    </submittedName>
</protein>
<evidence type="ECO:0000256" key="6">
    <source>
        <dbReference type="ARBA" id="ARBA00047517"/>
    </source>
</evidence>
<dbReference type="PANTHER" id="PTHR43500:SF1">
    <property type="entry name" value="CYSTATHIONINE BETA-LYASE-RELATED"/>
    <property type="match status" value="1"/>
</dbReference>
<gene>
    <name evidence="9" type="primary">metC</name>
    <name evidence="9" type="ORF">GCM10009125_19860</name>
</gene>
<sequence>MATHDPDRIDTLLQHTGQAPLDPVTGSGPVALPSYRTSTVRFASMDVLDRAQAAKQRGERVPTYGRVGLQTHEALETLLCRLEGGERAFLAPSGMAAISMALMALLGQGDHALVVDCVYGPVRYLHKTVLSRMGVSMDFVRGNLAALQAALRPETRVLYLESPGSLLMEMLDLPALARWAHERGLTVVADNTWGSGYIYRPLALGADVSVVAATKYVGGHSDLMLGAAVARDPALVGKLHETHYALGSTVSADDAWLALRGARTLGVRLRACAENAMAVCRWLDAQPQVSRIFFPAWPDDAGHALWRRDATGANGLLAVAVDFTEAQVRRLIDSLRLFGIGYSWGGYESLVTQVEPGALASHGYWAEMADARMQAGTVLRLHIGLEDPADLIADLAQAFAAARA</sequence>
<dbReference type="InterPro" id="IPR006233">
    <property type="entry name" value="Cys_b_lyase_bac"/>
</dbReference>
<dbReference type="PIRSF" id="PIRSF001434">
    <property type="entry name" value="CGS"/>
    <property type="match status" value="1"/>
</dbReference>
<evidence type="ECO:0000256" key="2">
    <source>
        <dbReference type="ARBA" id="ARBA00009077"/>
    </source>
</evidence>
<dbReference type="CDD" id="cd00614">
    <property type="entry name" value="CGS_like"/>
    <property type="match status" value="1"/>
</dbReference>
<keyword evidence="10" id="KW-1185">Reference proteome</keyword>
<dbReference type="PROSITE" id="PS00868">
    <property type="entry name" value="CYS_MET_METAB_PP"/>
    <property type="match status" value="1"/>
</dbReference>
<comment type="similarity">
    <text evidence="2 8">Belongs to the trans-sulfuration enzymes family.</text>
</comment>
<dbReference type="Proteomes" id="UP001501176">
    <property type="component" value="Unassembled WGS sequence"/>
</dbReference>
<evidence type="ECO:0000256" key="3">
    <source>
        <dbReference type="ARBA" id="ARBA00022898"/>
    </source>
</evidence>
<evidence type="ECO:0000313" key="10">
    <source>
        <dbReference type="Proteomes" id="UP001501176"/>
    </source>
</evidence>
<evidence type="ECO:0000256" key="8">
    <source>
        <dbReference type="RuleBase" id="RU362118"/>
    </source>
</evidence>
<organism evidence="9 10">
    <name type="scientific">Castellaniella daejeonensis</name>
    <dbReference type="NCBI Taxonomy" id="659013"/>
    <lineage>
        <taxon>Bacteria</taxon>
        <taxon>Pseudomonadati</taxon>
        <taxon>Pseudomonadota</taxon>
        <taxon>Betaproteobacteria</taxon>
        <taxon>Burkholderiales</taxon>
        <taxon>Alcaligenaceae</taxon>
        <taxon>Castellaniella</taxon>
    </lineage>
</organism>
<dbReference type="InterPro" id="IPR000277">
    <property type="entry name" value="Cys/Met-Metab_PyrdxlP-dep_enz"/>
</dbReference>
<dbReference type="Gene3D" id="3.90.1150.10">
    <property type="entry name" value="Aspartate Aminotransferase, domain 1"/>
    <property type="match status" value="1"/>
</dbReference>
<dbReference type="Gene3D" id="3.40.640.10">
    <property type="entry name" value="Type I PLP-dependent aspartate aminotransferase-like (Major domain)"/>
    <property type="match status" value="1"/>
</dbReference>